<dbReference type="Gene3D" id="2.70.98.10">
    <property type="match status" value="1"/>
</dbReference>
<dbReference type="InterPro" id="IPR014718">
    <property type="entry name" value="GH-type_carb-bd"/>
</dbReference>
<dbReference type="CDD" id="cd09024">
    <property type="entry name" value="Aldose_epim_lacX"/>
    <property type="match status" value="1"/>
</dbReference>
<dbReference type="EMBL" id="FQXU01000007">
    <property type="protein sequence ID" value="SHI16141.1"/>
    <property type="molecule type" value="Genomic_DNA"/>
</dbReference>
<organism evidence="1 2">
    <name type="scientific">Clostridium intestinale DSM 6191</name>
    <dbReference type="NCBI Taxonomy" id="1121320"/>
    <lineage>
        <taxon>Bacteria</taxon>
        <taxon>Bacillati</taxon>
        <taxon>Bacillota</taxon>
        <taxon>Clostridia</taxon>
        <taxon>Eubacteriales</taxon>
        <taxon>Clostridiaceae</taxon>
        <taxon>Clostridium</taxon>
    </lineage>
</organism>
<proteinExistence type="predicted"/>
<evidence type="ECO:0000313" key="1">
    <source>
        <dbReference type="EMBL" id="SHI16141.1"/>
    </source>
</evidence>
<gene>
    <name evidence="1" type="ORF">SAMN02745941_02261</name>
</gene>
<dbReference type="Pfam" id="PF01263">
    <property type="entry name" value="Aldose_epim"/>
    <property type="match status" value="1"/>
</dbReference>
<dbReference type="InterPro" id="IPR037481">
    <property type="entry name" value="LacX"/>
</dbReference>
<dbReference type="SUPFAM" id="SSF74650">
    <property type="entry name" value="Galactose mutarotase-like"/>
    <property type="match status" value="1"/>
</dbReference>
<dbReference type="GO" id="GO:0030246">
    <property type="term" value="F:carbohydrate binding"/>
    <property type="evidence" value="ECO:0007669"/>
    <property type="project" value="InterPro"/>
</dbReference>
<dbReference type="GO" id="GO:0005975">
    <property type="term" value="P:carbohydrate metabolic process"/>
    <property type="evidence" value="ECO:0007669"/>
    <property type="project" value="InterPro"/>
</dbReference>
<dbReference type="InterPro" id="IPR008183">
    <property type="entry name" value="Aldose_1/G6P_1-epimerase"/>
</dbReference>
<evidence type="ECO:0000313" key="2">
    <source>
        <dbReference type="Proteomes" id="UP000184241"/>
    </source>
</evidence>
<dbReference type="InterPro" id="IPR011013">
    <property type="entry name" value="Gal_mutarotase_sf_dom"/>
</dbReference>
<sequence>MNKVIKNDLVVAEIKTLGAEVVSFKRLENGCEYMWSGDEKLWNGKAPVLFPNVCAVNNGEIKVDGEIYKLGNHGFARKSEFELVEETDTKAVYKLSYNEDTLKMYPFKFNLFITYTVDGNKLNIEYKVENVDDKDMYFQIGTHPGFNCPLDKESKFEDYYLEFECNETLERLFMNDANVLINNKSEVILENNNILPITRELFKDGALVFKNMNSKQVALKSKTSDKTVTLSYNDLTYMGLWQAKTADFVCIEPWHGIADTDGYTGEFKDKEMIITLEKGSSYKCDYTIEIK</sequence>
<name>A0A1M5YVV1_9CLOT</name>
<dbReference type="PANTHER" id="PTHR11122:SF13">
    <property type="entry name" value="GLUCOSE-6-PHOSPHATE 1-EPIMERASE"/>
    <property type="match status" value="1"/>
</dbReference>
<reference evidence="1 2" key="1">
    <citation type="submission" date="2016-11" db="EMBL/GenBank/DDBJ databases">
        <authorList>
            <person name="Jaros S."/>
            <person name="Januszkiewicz K."/>
            <person name="Wedrychowicz H."/>
        </authorList>
    </citation>
    <scope>NUCLEOTIDE SEQUENCE [LARGE SCALE GENOMIC DNA]</scope>
    <source>
        <strain evidence="1 2">DSM 6191</strain>
    </source>
</reference>
<dbReference type="GO" id="GO:0016853">
    <property type="term" value="F:isomerase activity"/>
    <property type="evidence" value="ECO:0007669"/>
    <property type="project" value="InterPro"/>
</dbReference>
<dbReference type="PANTHER" id="PTHR11122">
    <property type="entry name" value="APOSPORY-ASSOCIATED PROTEIN C-RELATED"/>
    <property type="match status" value="1"/>
</dbReference>
<accession>A0A1M5YVV1</accession>
<protein>
    <submittedName>
        <fullName evidence="1">Galactose mutarotase</fullName>
    </submittedName>
</protein>
<dbReference type="Proteomes" id="UP000184241">
    <property type="component" value="Unassembled WGS sequence"/>
</dbReference>
<dbReference type="AlphaFoldDB" id="A0A1M5YVV1"/>
<dbReference type="RefSeq" id="WP_073019525.1">
    <property type="nucleotide sequence ID" value="NZ_FQXU01000007.1"/>
</dbReference>